<dbReference type="Gene3D" id="1.25.50.20">
    <property type="match status" value="2"/>
</dbReference>
<gene>
    <name evidence="3" type="ORF">DAPPUDRAFT_67706</name>
</gene>
<dbReference type="EMBL" id="GL733389">
    <property type="protein sequence ID" value="EFX62776.1"/>
    <property type="molecule type" value="Genomic_DNA"/>
</dbReference>
<dbReference type="InParanoid" id="E9HZQ0"/>
<proteinExistence type="inferred from homology"/>
<evidence type="ECO:0000256" key="1">
    <source>
        <dbReference type="ARBA" id="ARBA00010136"/>
    </source>
</evidence>
<dbReference type="eggNOG" id="KOG1046">
    <property type="taxonomic scope" value="Eukaryota"/>
</dbReference>
<organism evidence="3 4">
    <name type="scientific">Daphnia pulex</name>
    <name type="common">Water flea</name>
    <dbReference type="NCBI Taxonomy" id="6669"/>
    <lineage>
        <taxon>Eukaryota</taxon>
        <taxon>Metazoa</taxon>
        <taxon>Ecdysozoa</taxon>
        <taxon>Arthropoda</taxon>
        <taxon>Crustacea</taxon>
        <taxon>Branchiopoda</taxon>
        <taxon>Diplostraca</taxon>
        <taxon>Cladocera</taxon>
        <taxon>Anomopoda</taxon>
        <taxon>Daphniidae</taxon>
        <taxon>Daphnia</taxon>
    </lineage>
</organism>
<dbReference type="Pfam" id="PF11838">
    <property type="entry name" value="ERAP1_C"/>
    <property type="match status" value="2"/>
</dbReference>
<dbReference type="InterPro" id="IPR050344">
    <property type="entry name" value="Peptidase_M1_aminopeptidases"/>
</dbReference>
<evidence type="ECO:0000313" key="4">
    <source>
        <dbReference type="Proteomes" id="UP000000305"/>
    </source>
</evidence>
<dbReference type="PANTHER" id="PTHR11533:SF294">
    <property type="entry name" value="THYROTROPIN-RELEASING HORMONE-DEGRADING ECTOENZYME"/>
    <property type="match status" value="1"/>
</dbReference>
<evidence type="ECO:0000259" key="2">
    <source>
        <dbReference type="Pfam" id="PF11838"/>
    </source>
</evidence>
<dbReference type="AlphaFoldDB" id="E9HZQ0"/>
<name>E9HZQ0_DAPPU</name>
<dbReference type="FunFam" id="1.25.50.20:FF:000063">
    <property type="entry name" value="Predicted protein"/>
    <property type="match status" value="1"/>
</dbReference>
<keyword evidence="4" id="KW-1185">Reference proteome</keyword>
<protein>
    <recommendedName>
        <fullName evidence="2">ERAP1-like C-terminal domain-containing protein</fullName>
    </recommendedName>
</protein>
<dbReference type="OrthoDB" id="6376456at2759"/>
<sequence length="261" mass="30008">GLLDYETALNLARYLEHETDYVPWNAALTGMNYISSMMSRTSGYGLLKKHFRTIITPLYNLVGFDQKVGEDLLLTKLRTKAVSIISPNLKGIVACTAIEKGDEAEWEFALNRYMASNVASERDVLLTSMSCSEKPWILAKMLEMSLNPTSGIRKQDAARVIIQVASNSLGRYITFNFIREKWTEIRKVVSNKFFSRIIKAVASSFNTELELKELIQFREERSEELIGAERATQQAIDRAKNNLNWMRQNYQKVVDWLQRVY</sequence>
<dbReference type="KEGG" id="dpx:DAPPUDRAFT_67706"/>
<dbReference type="OMA" id="YMANETE"/>
<dbReference type="PhylomeDB" id="E9HZQ0"/>
<feature type="domain" description="ERAP1-like C-terminal" evidence="2">
    <location>
        <begin position="85"/>
        <end position="240"/>
    </location>
</feature>
<dbReference type="Proteomes" id="UP000000305">
    <property type="component" value="Unassembled WGS sequence"/>
</dbReference>
<feature type="domain" description="ERAP1-like C-terminal" evidence="2">
    <location>
        <begin position="1"/>
        <end position="83"/>
    </location>
</feature>
<dbReference type="HOGENOM" id="CLU_1067811_0_0_1"/>
<comment type="similarity">
    <text evidence="1">Belongs to the peptidase M1 family.</text>
</comment>
<accession>E9HZQ0</accession>
<evidence type="ECO:0000313" key="3">
    <source>
        <dbReference type="EMBL" id="EFX62776.1"/>
    </source>
</evidence>
<dbReference type="PANTHER" id="PTHR11533">
    <property type="entry name" value="PROTEASE M1 ZINC METALLOPROTEASE"/>
    <property type="match status" value="1"/>
</dbReference>
<reference evidence="3 4" key="1">
    <citation type="journal article" date="2011" name="Science">
        <title>The ecoresponsive genome of Daphnia pulex.</title>
        <authorList>
            <person name="Colbourne J.K."/>
            <person name="Pfrender M.E."/>
            <person name="Gilbert D."/>
            <person name="Thomas W.K."/>
            <person name="Tucker A."/>
            <person name="Oakley T.H."/>
            <person name="Tokishita S."/>
            <person name="Aerts A."/>
            <person name="Arnold G.J."/>
            <person name="Basu M.K."/>
            <person name="Bauer D.J."/>
            <person name="Caceres C.E."/>
            <person name="Carmel L."/>
            <person name="Casola C."/>
            <person name="Choi J.H."/>
            <person name="Detter J.C."/>
            <person name="Dong Q."/>
            <person name="Dusheyko S."/>
            <person name="Eads B.D."/>
            <person name="Frohlich T."/>
            <person name="Geiler-Samerotte K.A."/>
            <person name="Gerlach D."/>
            <person name="Hatcher P."/>
            <person name="Jogdeo S."/>
            <person name="Krijgsveld J."/>
            <person name="Kriventseva E.V."/>
            <person name="Kultz D."/>
            <person name="Laforsch C."/>
            <person name="Lindquist E."/>
            <person name="Lopez J."/>
            <person name="Manak J.R."/>
            <person name="Muller J."/>
            <person name="Pangilinan J."/>
            <person name="Patwardhan R.P."/>
            <person name="Pitluck S."/>
            <person name="Pritham E.J."/>
            <person name="Rechtsteiner A."/>
            <person name="Rho M."/>
            <person name="Rogozin I.B."/>
            <person name="Sakarya O."/>
            <person name="Salamov A."/>
            <person name="Schaack S."/>
            <person name="Shapiro H."/>
            <person name="Shiga Y."/>
            <person name="Skalitzky C."/>
            <person name="Smith Z."/>
            <person name="Souvorov A."/>
            <person name="Sung W."/>
            <person name="Tang Z."/>
            <person name="Tsuchiya D."/>
            <person name="Tu H."/>
            <person name="Vos H."/>
            <person name="Wang M."/>
            <person name="Wolf Y.I."/>
            <person name="Yamagata H."/>
            <person name="Yamada T."/>
            <person name="Ye Y."/>
            <person name="Shaw J.R."/>
            <person name="Andrews J."/>
            <person name="Crease T.J."/>
            <person name="Tang H."/>
            <person name="Lucas S.M."/>
            <person name="Robertson H.M."/>
            <person name="Bork P."/>
            <person name="Koonin E.V."/>
            <person name="Zdobnov E.M."/>
            <person name="Grigoriev I.V."/>
            <person name="Lynch M."/>
            <person name="Boore J.L."/>
        </authorList>
    </citation>
    <scope>NUCLEOTIDE SEQUENCE [LARGE SCALE GENOMIC DNA]</scope>
</reference>
<dbReference type="InterPro" id="IPR024571">
    <property type="entry name" value="ERAP1-like_C_dom"/>
</dbReference>
<feature type="non-terminal residue" evidence="3">
    <location>
        <position position="1"/>
    </location>
</feature>